<dbReference type="Pfam" id="PF00550">
    <property type="entry name" value="PP-binding"/>
    <property type="match status" value="1"/>
</dbReference>
<feature type="domain" description="Carrier" evidence="6">
    <location>
        <begin position="379"/>
        <end position="456"/>
    </location>
</feature>
<keyword evidence="2" id="KW-0808">Transferase</keyword>
<evidence type="ECO:0000259" key="6">
    <source>
        <dbReference type="PROSITE" id="PS50075"/>
    </source>
</evidence>
<dbReference type="SUPFAM" id="SSF52151">
    <property type="entry name" value="FabD/lysophospholipase-like"/>
    <property type="match status" value="1"/>
</dbReference>
<dbReference type="SUPFAM" id="SSF55048">
    <property type="entry name" value="Probable ACP-binding domain of malonyl-CoA ACP transacylase"/>
    <property type="match status" value="1"/>
</dbReference>
<dbReference type="InterPro" id="IPR001227">
    <property type="entry name" value="Ac_transferase_dom_sf"/>
</dbReference>
<feature type="compositionally biased region" description="Pro residues" evidence="5">
    <location>
        <begin position="354"/>
        <end position="367"/>
    </location>
</feature>
<dbReference type="InterPro" id="IPR016036">
    <property type="entry name" value="Malonyl_transacylase_ACP-bd"/>
</dbReference>
<dbReference type="InterPro" id="IPR050858">
    <property type="entry name" value="Mal-CoA-ACP_Trans/PKS_FabD"/>
</dbReference>
<dbReference type="SUPFAM" id="SSF47336">
    <property type="entry name" value="ACP-like"/>
    <property type="match status" value="1"/>
</dbReference>
<dbReference type="InterPro" id="IPR036736">
    <property type="entry name" value="ACP-like_sf"/>
</dbReference>
<evidence type="ECO:0000313" key="7">
    <source>
        <dbReference type="EMBL" id="MCM6775458.1"/>
    </source>
</evidence>
<dbReference type="AlphaFoldDB" id="A0A9X2E9Q4"/>
<accession>A0A9X2E9Q4</accession>
<dbReference type="EC" id="2.3.1.39" evidence="1"/>
<evidence type="ECO:0000256" key="1">
    <source>
        <dbReference type="ARBA" id="ARBA00013258"/>
    </source>
</evidence>
<dbReference type="InterPro" id="IPR014043">
    <property type="entry name" value="Acyl_transferase_dom"/>
</dbReference>
<evidence type="ECO:0000256" key="4">
    <source>
        <dbReference type="ARBA" id="ARBA00048462"/>
    </source>
</evidence>
<evidence type="ECO:0000256" key="2">
    <source>
        <dbReference type="ARBA" id="ARBA00022679"/>
    </source>
</evidence>
<dbReference type="PANTHER" id="PTHR42681:SF1">
    <property type="entry name" value="MALONYL-COA-ACYL CARRIER PROTEIN TRANSACYLASE, MITOCHONDRIAL"/>
    <property type="match status" value="1"/>
</dbReference>
<comment type="caution">
    <text evidence="7">The sequence shown here is derived from an EMBL/GenBank/DDBJ whole genome shotgun (WGS) entry which is preliminary data.</text>
</comment>
<reference evidence="7" key="1">
    <citation type="submission" date="2022-06" db="EMBL/GenBank/DDBJ databases">
        <title>Novel species in genus nocardia.</title>
        <authorList>
            <person name="Li F."/>
        </authorList>
    </citation>
    <scope>NUCLEOTIDE SEQUENCE</scope>
    <source>
        <strain evidence="7">CDC141</strain>
    </source>
</reference>
<keyword evidence="8" id="KW-1185">Reference proteome</keyword>
<evidence type="ECO:0000313" key="8">
    <source>
        <dbReference type="Proteomes" id="UP001139157"/>
    </source>
</evidence>
<dbReference type="InterPro" id="IPR016035">
    <property type="entry name" value="Acyl_Trfase/lysoPLipase"/>
</dbReference>
<protein>
    <recommendedName>
        <fullName evidence="1">[acyl-carrier-protein] S-malonyltransferase</fullName>
        <ecNumber evidence="1">2.3.1.39</ecNumber>
    </recommendedName>
</protein>
<dbReference type="InterPro" id="IPR009081">
    <property type="entry name" value="PP-bd_ACP"/>
</dbReference>
<dbReference type="RefSeq" id="WP_251913709.1">
    <property type="nucleotide sequence ID" value="NZ_JAMRXG010000007.1"/>
</dbReference>
<dbReference type="PANTHER" id="PTHR42681">
    <property type="entry name" value="MALONYL-COA-ACYL CARRIER PROTEIN TRANSACYLASE, MITOCHONDRIAL"/>
    <property type="match status" value="1"/>
</dbReference>
<dbReference type="PROSITE" id="PS50075">
    <property type="entry name" value="CARRIER"/>
    <property type="match status" value="1"/>
</dbReference>
<dbReference type="SMART" id="SM00827">
    <property type="entry name" value="PKS_AT"/>
    <property type="match status" value="1"/>
</dbReference>
<dbReference type="GO" id="GO:0004314">
    <property type="term" value="F:[acyl-carrier-protein] S-malonyltransferase activity"/>
    <property type="evidence" value="ECO:0007669"/>
    <property type="project" value="UniProtKB-EC"/>
</dbReference>
<gene>
    <name evidence="7" type="ORF">NDR86_18455</name>
</gene>
<sequence>MSTGDPLGDLETTVGLCPGQGAYFGGCLDDLRTDPGGAAAIAAVEDVTTRMLGRSLLATVTRQPAPTAEALLDEAPDMLQVAVFAASVAVFDSLARQGFRPTVLLGHSLGEIAALVCSGALDVTEGAQILCHRIMVLREQDTSGGRMLALSCARDRAEQIVGLLPASGITIAADNGSAQTTLSGSAEALRRVEQVADAVGVPATTLRSPHPFHSPLLHAARQALAERLGGYRLRGPHTPVFSPILGRYYRGTDDPGELLASHLVLPVQFGPAVDRLYRSGARIWIELGAGAVLTTLVRTRYPEIKALTPLTRSRTAITEAADYLRGDHEATPRSPSTSDRVERAETPSSNGSRPAPPGPAAPPPTPTPAAAAANGLTRADITARVRTLYAQTLEYPEEVFDDDAELEADLGIDSVKQTEMMRRVGDLFELGPPPDDLRVVDYRTFGNVVDFVGKSLASR</sequence>
<dbReference type="Gene3D" id="1.10.1200.10">
    <property type="entry name" value="ACP-like"/>
    <property type="match status" value="1"/>
</dbReference>
<name>A0A9X2E9Q4_9NOCA</name>
<feature type="compositionally biased region" description="Basic and acidic residues" evidence="5">
    <location>
        <begin position="322"/>
        <end position="331"/>
    </location>
</feature>
<evidence type="ECO:0000256" key="3">
    <source>
        <dbReference type="ARBA" id="ARBA00023315"/>
    </source>
</evidence>
<dbReference type="Gene3D" id="3.40.366.10">
    <property type="entry name" value="Malonyl-Coenzyme A Acyl Carrier Protein, domain 2"/>
    <property type="match status" value="1"/>
</dbReference>
<dbReference type="Pfam" id="PF00698">
    <property type="entry name" value="Acyl_transf_1"/>
    <property type="match status" value="1"/>
</dbReference>
<feature type="region of interest" description="Disordered" evidence="5">
    <location>
        <begin position="322"/>
        <end position="371"/>
    </location>
</feature>
<organism evidence="7 8">
    <name type="scientific">Nocardia pulmonis</name>
    <dbReference type="NCBI Taxonomy" id="2951408"/>
    <lineage>
        <taxon>Bacteria</taxon>
        <taxon>Bacillati</taxon>
        <taxon>Actinomycetota</taxon>
        <taxon>Actinomycetes</taxon>
        <taxon>Mycobacteriales</taxon>
        <taxon>Nocardiaceae</taxon>
        <taxon>Nocardia</taxon>
    </lineage>
</organism>
<dbReference type="GO" id="GO:0006633">
    <property type="term" value="P:fatty acid biosynthetic process"/>
    <property type="evidence" value="ECO:0007669"/>
    <property type="project" value="TreeGrafter"/>
</dbReference>
<evidence type="ECO:0000256" key="5">
    <source>
        <dbReference type="SAM" id="MobiDB-lite"/>
    </source>
</evidence>
<comment type="catalytic activity">
    <reaction evidence="4">
        <text>holo-[ACP] + malonyl-CoA = malonyl-[ACP] + CoA</text>
        <dbReference type="Rhea" id="RHEA:41792"/>
        <dbReference type="Rhea" id="RHEA-COMP:9623"/>
        <dbReference type="Rhea" id="RHEA-COMP:9685"/>
        <dbReference type="ChEBI" id="CHEBI:57287"/>
        <dbReference type="ChEBI" id="CHEBI:57384"/>
        <dbReference type="ChEBI" id="CHEBI:64479"/>
        <dbReference type="ChEBI" id="CHEBI:78449"/>
        <dbReference type="EC" id="2.3.1.39"/>
    </reaction>
</comment>
<proteinExistence type="predicted"/>
<keyword evidence="3 7" id="KW-0012">Acyltransferase</keyword>
<dbReference type="EMBL" id="JAMRXG010000007">
    <property type="protein sequence ID" value="MCM6775458.1"/>
    <property type="molecule type" value="Genomic_DNA"/>
</dbReference>
<dbReference type="Proteomes" id="UP001139157">
    <property type="component" value="Unassembled WGS sequence"/>
</dbReference>